<feature type="transmembrane region" description="Helical" evidence="1">
    <location>
        <begin position="220"/>
        <end position="237"/>
    </location>
</feature>
<sequence>MTRIRELDALRGFAVGGIMLVNTWQHTAKDPRNGVDWVVEALFQSRFYPIFSLLFGISFMLFLRGNSRWALLSRLFWLFCIGLVQHTFYEGEVLTDYAVYGAAVLLPASFLTGVLPVLLLGVAVLAWGLQMGAGALLIPGLFLIGMGLWRLSPSRSLLLPSFAVTALACALLTAAWASQGGWTLYSTAALAGAAAYSLGVLLALRPWLSAVLEPLGRTALTNYVTGTVVIVLATPLLNTDPTRWSVVALAAVTVAAQVLFSRWWLGRFRYGPLEWIWRCLTWFRVVPNRLESGRDRNRPLPDPGVS</sequence>
<dbReference type="PANTHER" id="PTHR30590">
    <property type="entry name" value="INNER MEMBRANE PROTEIN"/>
    <property type="match status" value="1"/>
</dbReference>
<dbReference type="InterPro" id="IPR007349">
    <property type="entry name" value="DUF418"/>
</dbReference>
<feature type="transmembrane region" description="Helical" evidence="1">
    <location>
        <begin position="133"/>
        <end position="151"/>
    </location>
</feature>
<feature type="transmembrane region" description="Helical" evidence="1">
    <location>
        <begin position="71"/>
        <end position="88"/>
    </location>
</feature>
<proteinExistence type="predicted"/>
<keyword evidence="1" id="KW-1133">Transmembrane helix</keyword>
<feature type="transmembrane region" description="Helical" evidence="1">
    <location>
        <begin position="244"/>
        <end position="265"/>
    </location>
</feature>
<comment type="caution">
    <text evidence="3">The sequence shown here is derived from an EMBL/GenBank/DDBJ whole genome shotgun (WGS) entry which is preliminary data.</text>
</comment>
<dbReference type="Proteomes" id="UP000633509">
    <property type="component" value="Unassembled WGS sequence"/>
</dbReference>
<gene>
    <name evidence="3" type="ORF">H4W80_003964</name>
</gene>
<feature type="transmembrane region" description="Helical" evidence="1">
    <location>
        <begin position="100"/>
        <end position="126"/>
    </location>
</feature>
<feature type="transmembrane region" description="Helical" evidence="1">
    <location>
        <begin position="47"/>
        <end position="64"/>
    </location>
</feature>
<dbReference type="InterPro" id="IPR052529">
    <property type="entry name" value="Bact_Transport_Assoc"/>
</dbReference>
<name>A0ABR9LYK2_9ACTN</name>
<organism evidence="3 4">
    <name type="scientific">Nonomuraea angiospora</name>
    <dbReference type="NCBI Taxonomy" id="46172"/>
    <lineage>
        <taxon>Bacteria</taxon>
        <taxon>Bacillati</taxon>
        <taxon>Actinomycetota</taxon>
        <taxon>Actinomycetes</taxon>
        <taxon>Streptosporangiales</taxon>
        <taxon>Streptosporangiaceae</taxon>
        <taxon>Nonomuraea</taxon>
    </lineage>
</organism>
<feature type="transmembrane region" description="Helical" evidence="1">
    <location>
        <begin position="184"/>
        <end position="208"/>
    </location>
</feature>
<evidence type="ECO:0000313" key="4">
    <source>
        <dbReference type="Proteomes" id="UP000633509"/>
    </source>
</evidence>
<protein>
    <submittedName>
        <fullName evidence="3">Membrane protein YeiB</fullName>
    </submittedName>
</protein>
<feature type="transmembrane region" description="Helical" evidence="1">
    <location>
        <begin position="157"/>
        <end position="177"/>
    </location>
</feature>
<keyword evidence="1" id="KW-0472">Membrane</keyword>
<feature type="transmembrane region" description="Helical" evidence="1">
    <location>
        <begin position="9"/>
        <end position="27"/>
    </location>
</feature>
<dbReference type="RefSeq" id="WP_192786404.1">
    <property type="nucleotide sequence ID" value="NZ_JADBEK010000001.1"/>
</dbReference>
<keyword evidence="1" id="KW-0812">Transmembrane</keyword>
<accession>A0ABR9LYK2</accession>
<reference evidence="3 4" key="1">
    <citation type="submission" date="2020-10" db="EMBL/GenBank/DDBJ databases">
        <title>Sequencing the genomes of 1000 actinobacteria strains.</title>
        <authorList>
            <person name="Klenk H.-P."/>
        </authorList>
    </citation>
    <scope>NUCLEOTIDE SEQUENCE [LARGE SCALE GENOMIC DNA]</scope>
    <source>
        <strain evidence="3 4">DSM 43173</strain>
    </source>
</reference>
<evidence type="ECO:0000259" key="2">
    <source>
        <dbReference type="Pfam" id="PF04235"/>
    </source>
</evidence>
<evidence type="ECO:0000313" key="3">
    <source>
        <dbReference type="EMBL" id="MBE1585706.1"/>
    </source>
</evidence>
<evidence type="ECO:0000256" key="1">
    <source>
        <dbReference type="SAM" id="Phobius"/>
    </source>
</evidence>
<feature type="domain" description="DUF418" evidence="2">
    <location>
        <begin position="164"/>
        <end position="283"/>
    </location>
</feature>
<dbReference type="EMBL" id="JADBEK010000001">
    <property type="protein sequence ID" value="MBE1585706.1"/>
    <property type="molecule type" value="Genomic_DNA"/>
</dbReference>
<dbReference type="PANTHER" id="PTHR30590:SF2">
    <property type="entry name" value="INNER MEMBRANE PROTEIN"/>
    <property type="match status" value="1"/>
</dbReference>
<dbReference type="Pfam" id="PF04235">
    <property type="entry name" value="DUF418"/>
    <property type="match status" value="1"/>
</dbReference>
<keyword evidence="4" id="KW-1185">Reference proteome</keyword>